<comment type="caution">
    <text evidence="1">The sequence shown here is derived from an EMBL/GenBank/DDBJ whole genome shotgun (WGS) entry which is preliminary data.</text>
</comment>
<dbReference type="OrthoDB" id="8191755at2759"/>
<organism evidence="1 2">
    <name type="scientific">Araneus ventricosus</name>
    <name type="common">Orbweaver spider</name>
    <name type="synonym">Epeira ventricosa</name>
    <dbReference type="NCBI Taxonomy" id="182803"/>
    <lineage>
        <taxon>Eukaryota</taxon>
        <taxon>Metazoa</taxon>
        <taxon>Ecdysozoa</taxon>
        <taxon>Arthropoda</taxon>
        <taxon>Chelicerata</taxon>
        <taxon>Arachnida</taxon>
        <taxon>Araneae</taxon>
        <taxon>Araneomorphae</taxon>
        <taxon>Entelegynae</taxon>
        <taxon>Araneoidea</taxon>
        <taxon>Araneidae</taxon>
        <taxon>Araneus</taxon>
    </lineage>
</organism>
<reference evidence="1 2" key="1">
    <citation type="journal article" date="2019" name="Sci. Rep.">
        <title>Orb-weaving spider Araneus ventricosus genome elucidates the spidroin gene catalogue.</title>
        <authorList>
            <person name="Kono N."/>
            <person name="Nakamura H."/>
            <person name="Ohtoshi R."/>
            <person name="Moran D.A.P."/>
            <person name="Shinohara A."/>
            <person name="Yoshida Y."/>
            <person name="Fujiwara M."/>
            <person name="Mori M."/>
            <person name="Tomita M."/>
            <person name="Arakawa K."/>
        </authorList>
    </citation>
    <scope>NUCLEOTIDE SEQUENCE [LARGE SCALE GENOMIC DNA]</scope>
</reference>
<evidence type="ECO:0008006" key="3">
    <source>
        <dbReference type="Google" id="ProtNLM"/>
    </source>
</evidence>
<name>A0A4Y2B6Y1_ARAVE</name>
<gene>
    <name evidence="1" type="ORF">AVEN_218785_1</name>
</gene>
<evidence type="ECO:0000313" key="2">
    <source>
        <dbReference type="Proteomes" id="UP000499080"/>
    </source>
</evidence>
<evidence type="ECO:0000313" key="1">
    <source>
        <dbReference type="EMBL" id="GBL87095.1"/>
    </source>
</evidence>
<dbReference type="EMBL" id="BGPR01000051">
    <property type="protein sequence ID" value="GBL87095.1"/>
    <property type="molecule type" value="Genomic_DNA"/>
</dbReference>
<dbReference type="Proteomes" id="UP000499080">
    <property type="component" value="Unassembled WGS sequence"/>
</dbReference>
<sequence length="142" mass="16533">MGRTFKGKTDRTRVFSELMEDAVKCVSSGFSIRAIVKELNILKSALQRQIIESKAVGEESYTFEPNFGNRRIFTLKEEKLPTDYMIIASKRNYGLSTTQTRKLAYKYAKEMNKIILNTLGDKKNVQRWTGSEDLWEEIHHYL</sequence>
<protein>
    <recommendedName>
        <fullName evidence="3">HTH psq-type domain-containing protein</fullName>
    </recommendedName>
</protein>
<keyword evidence="2" id="KW-1185">Reference proteome</keyword>
<accession>A0A4Y2B6Y1</accession>
<proteinExistence type="predicted"/>
<dbReference type="AlphaFoldDB" id="A0A4Y2B6Y1"/>